<dbReference type="EMBL" id="LS974619">
    <property type="protein sequence ID" value="CAG7884071.1"/>
    <property type="molecule type" value="Genomic_DNA"/>
</dbReference>
<sequence length="85" mass="10082">INQWLLFYLKGHLSLLKCFGLHGRRWSESCLCFLANQDYLPISNLFLSEIGTFQVFSLQLIIRVLIIMFSTQFSFHFYVFLLIDI</sequence>
<feature type="transmembrane region" description="Helical" evidence="1">
    <location>
        <begin position="60"/>
        <end position="83"/>
    </location>
</feature>
<reference evidence="2 3" key="1">
    <citation type="submission" date="2021-07" db="EMBL/GenBank/DDBJ databases">
        <authorList>
            <consortium name="Genoscope - CEA"/>
            <person name="William W."/>
        </authorList>
    </citation>
    <scope>NUCLEOTIDE SEQUENCE [LARGE SCALE GENOMIC DNA]</scope>
</reference>
<accession>A0A8D9GNI3</accession>
<protein>
    <submittedName>
        <fullName evidence="2">Uncharacterized protein</fullName>
    </submittedName>
</protein>
<evidence type="ECO:0000313" key="2">
    <source>
        <dbReference type="EMBL" id="CAG7884071.1"/>
    </source>
</evidence>
<dbReference type="Proteomes" id="UP000694005">
    <property type="component" value="Chromosome A03"/>
</dbReference>
<keyword evidence="1" id="KW-0472">Membrane</keyword>
<keyword evidence="1" id="KW-0812">Transmembrane</keyword>
<proteinExistence type="predicted"/>
<organism evidence="2 3">
    <name type="scientific">Brassica campestris</name>
    <name type="common">Field mustard</name>
    <dbReference type="NCBI Taxonomy" id="3711"/>
    <lineage>
        <taxon>Eukaryota</taxon>
        <taxon>Viridiplantae</taxon>
        <taxon>Streptophyta</taxon>
        <taxon>Embryophyta</taxon>
        <taxon>Tracheophyta</taxon>
        <taxon>Spermatophyta</taxon>
        <taxon>Magnoliopsida</taxon>
        <taxon>eudicotyledons</taxon>
        <taxon>Gunneridae</taxon>
        <taxon>Pentapetalae</taxon>
        <taxon>rosids</taxon>
        <taxon>malvids</taxon>
        <taxon>Brassicales</taxon>
        <taxon>Brassicaceae</taxon>
        <taxon>Brassiceae</taxon>
        <taxon>Brassica</taxon>
    </lineage>
</organism>
<gene>
    <name evidence="2" type="ORF">BRAPAZ1V2_A03P54140.2</name>
</gene>
<feature type="non-terminal residue" evidence="2">
    <location>
        <position position="1"/>
    </location>
</feature>
<keyword evidence="1" id="KW-1133">Transmembrane helix</keyword>
<name>A0A8D9GNI3_BRACM</name>
<dbReference type="AlphaFoldDB" id="A0A8D9GNI3"/>
<evidence type="ECO:0000313" key="3">
    <source>
        <dbReference type="Proteomes" id="UP000694005"/>
    </source>
</evidence>
<evidence type="ECO:0000256" key="1">
    <source>
        <dbReference type="SAM" id="Phobius"/>
    </source>
</evidence>
<dbReference type="Gramene" id="A03p54140.2_BraZ1">
    <property type="protein sequence ID" value="A03p54140.2_BraZ1.CDS.1"/>
    <property type="gene ID" value="A03g54140.2_BraZ1"/>
</dbReference>